<evidence type="ECO:0008006" key="3">
    <source>
        <dbReference type="Google" id="ProtNLM"/>
    </source>
</evidence>
<dbReference type="Proteomes" id="UP000604083">
    <property type="component" value="Unassembled WGS sequence"/>
</dbReference>
<keyword evidence="2" id="KW-1185">Reference proteome</keyword>
<name>A0A934RRH1_9BACT</name>
<dbReference type="EMBL" id="JAENIO010000026">
    <property type="protein sequence ID" value="MBK1834567.1"/>
    <property type="molecule type" value="Genomic_DNA"/>
</dbReference>
<reference evidence="1" key="1">
    <citation type="submission" date="2021-01" db="EMBL/GenBank/DDBJ databases">
        <title>Modified the classification status of verrucomicrobia.</title>
        <authorList>
            <person name="Feng X."/>
        </authorList>
    </citation>
    <scope>NUCLEOTIDE SEQUENCE</scope>
    <source>
        <strain evidence="1">KCTC 12986</strain>
    </source>
</reference>
<dbReference type="AlphaFoldDB" id="A0A934RRH1"/>
<proteinExistence type="predicted"/>
<organism evidence="1 2">
    <name type="scientific">Roseibacillus ishigakijimensis</name>
    <dbReference type="NCBI Taxonomy" id="454146"/>
    <lineage>
        <taxon>Bacteria</taxon>
        <taxon>Pseudomonadati</taxon>
        <taxon>Verrucomicrobiota</taxon>
        <taxon>Verrucomicrobiia</taxon>
        <taxon>Verrucomicrobiales</taxon>
        <taxon>Verrucomicrobiaceae</taxon>
        <taxon>Roseibacillus</taxon>
    </lineage>
</organism>
<sequence>MHRFFALFSLGSLLLVSSGEARAGLRGGEKAILNEDEIPELEEKRAALRAELAQLAHFTLRTGAVGTSGYRSFPQDSPDPQGEWLRIDFSEEVTMDEIVLVPTLWRHDDEAGYLADGFPPAFRLVAGGGNLDQGQVLAEFTEPGSYLPRVAPLIVPLPGVRATWLRIEPLRLSRRQRDQKYIFQLSEVMVFEGERNVALHQKVSSATAVPLNSGIWKPDRIVDGSTPYLMDAALGGEKSDYYQYLSERNFLTLDLGEEYPVSSLHLHAAYQSKSAPPEFNVNRGIPRLLLIEGARQPDFSDAFTLLSHEFRGLTEFAPILMWNFPPTSCRYLRISGPPPAASPPQSPDFPETDKIGFAEIEVIAEDVNVALGKGPVGDFSEQLLQAGWSKLTDGHNIHGHTLSIRTWMNQLARRHEGETELARLNARLAPLY</sequence>
<evidence type="ECO:0000313" key="2">
    <source>
        <dbReference type="Proteomes" id="UP000604083"/>
    </source>
</evidence>
<accession>A0A934RRH1</accession>
<comment type="caution">
    <text evidence="1">The sequence shown here is derived from an EMBL/GenBank/DDBJ whole genome shotgun (WGS) entry which is preliminary data.</text>
</comment>
<dbReference type="RefSeq" id="WP_200392003.1">
    <property type="nucleotide sequence ID" value="NZ_JAENIO010000026.1"/>
</dbReference>
<protein>
    <recommendedName>
        <fullName evidence="3">F5/8 type C domain-containing protein</fullName>
    </recommendedName>
</protein>
<evidence type="ECO:0000313" key="1">
    <source>
        <dbReference type="EMBL" id="MBK1834567.1"/>
    </source>
</evidence>
<gene>
    <name evidence="1" type="ORF">JIN78_10890</name>
</gene>